<evidence type="ECO:0000313" key="2">
    <source>
        <dbReference type="EMBL" id="MCC2137833.1"/>
    </source>
</evidence>
<gene>
    <name evidence="2" type="ORF">LKD31_12575</name>
</gene>
<dbReference type="RefSeq" id="WP_308449973.1">
    <property type="nucleotide sequence ID" value="NZ_JAJEQC010000017.1"/>
</dbReference>
<keyword evidence="1" id="KW-0472">Membrane</keyword>
<feature type="transmembrane region" description="Helical" evidence="1">
    <location>
        <begin position="31"/>
        <end position="48"/>
    </location>
</feature>
<accession>A0AAE3APL0</accession>
<keyword evidence="1" id="KW-1133">Transmembrane helix</keyword>
<keyword evidence="3" id="KW-1185">Reference proteome</keyword>
<name>A0AAE3APL0_9FIRM</name>
<comment type="caution">
    <text evidence="2">The sequence shown here is derived from an EMBL/GenBank/DDBJ whole genome shotgun (WGS) entry which is preliminary data.</text>
</comment>
<feature type="transmembrane region" description="Helical" evidence="1">
    <location>
        <begin position="60"/>
        <end position="79"/>
    </location>
</feature>
<dbReference type="Proteomes" id="UP001199424">
    <property type="component" value="Unassembled WGS sequence"/>
</dbReference>
<organism evidence="2 3">
    <name type="scientific">Hominenteromicrobium mulieris</name>
    <dbReference type="NCBI Taxonomy" id="2885357"/>
    <lineage>
        <taxon>Bacteria</taxon>
        <taxon>Bacillati</taxon>
        <taxon>Bacillota</taxon>
        <taxon>Clostridia</taxon>
        <taxon>Eubacteriales</taxon>
        <taxon>Oscillospiraceae</taxon>
        <taxon>Hominenteromicrobium</taxon>
    </lineage>
</organism>
<reference evidence="2" key="1">
    <citation type="submission" date="2021-10" db="EMBL/GenBank/DDBJ databases">
        <title>Anaerobic single-cell dispensing facilitates the cultivation of human gut bacteria.</title>
        <authorList>
            <person name="Afrizal A."/>
        </authorList>
    </citation>
    <scope>NUCLEOTIDE SEQUENCE</scope>
    <source>
        <strain evidence="2">CLA-AA-H250</strain>
    </source>
</reference>
<evidence type="ECO:0000313" key="3">
    <source>
        <dbReference type="Proteomes" id="UP001199424"/>
    </source>
</evidence>
<evidence type="ECO:0000256" key="1">
    <source>
        <dbReference type="SAM" id="Phobius"/>
    </source>
</evidence>
<feature type="transmembrane region" description="Helical" evidence="1">
    <location>
        <begin position="6"/>
        <end position="24"/>
    </location>
</feature>
<dbReference type="EMBL" id="JAJEQC010000017">
    <property type="protein sequence ID" value="MCC2137833.1"/>
    <property type="molecule type" value="Genomic_DNA"/>
</dbReference>
<dbReference type="AlphaFoldDB" id="A0AAE3APL0"/>
<protein>
    <submittedName>
        <fullName evidence="2">Uncharacterized protein</fullName>
    </submittedName>
</protein>
<keyword evidence="1" id="KW-0812">Transmembrane</keyword>
<sequence length="85" mass="9602">MELIENLLQLLVTFVGALLSGISYRKSRRQAYFLLLCFVFAEYLLWTAGCFWPDTSPASPVFWCDMLLTLTILGLLPAVRKAVDA</sequence>
<proteinExistence type="predicted"/>